<name>A0A9I9EHW7_CUCME</name>
<accession>A0A9I9EHW7</accession>
<dbReference type="Gramene" id="MELO3C033972.2.1">
    <property type="protein sequence ID" value="MELO3C033972.2.1"/>
    <property type="gene ID" value="MELO3C033972.2"/>
</dbReference>
<protein>
    <submittedName>
        <fullName evidence="2">Uncharacterized protein</fullName>
    </submittedName>
</protein>
<dbReference type="EnsemblPlants" id="MELO3C033972.2.1">
    <property type="protein sequence ID" value="MELO3C033972.2.1"/>
    <property type="gene ID" value="MELO3C033972.2"/>
</dbReference>
<feature type="region of interest" description="Disordered" evidence="1">
    <location>
        <begin position="232"/>
        <end position="279"/>
    </location>
</feature>
<proteinExistence type="predicted"/>
<sequence length="279" mass="31759">MRRSLVFLVFQSVPMELGSLFGMGQVKEVLCVRFLKLFGFEGYLSLFTGNQIYMSLDFNGPTTTKTMGVLGGLHYIVELVSLGLLMKSVNSESRQIQVKKSVVHRLHAIFRSKLAGYSEVLYLEIQRTQLELLNTLQSCKSQKFKGYDSAMSLMVTSENSLNVVSNFQVLKRDITKGNVNKQQKERHSKKSNFSLSLLVVHKRRDRRCLKASCHFDMNAKVVKGYTFLRKKRRSRSCERSRRSQKPSALKGKLPLPVPAPQTGRPTKRASHLAGRERLL</sequence>
<reference evidence="2" key="1">
    <citation type="submission" date="2023-03" db="UniProtKB">
        <authorList>
            <consortium name="EnsemblPlants"/>
        </authorList>
    </citation>
    <scope>IDENTIFICATION</scope>
</reference>
<evidence type="ECO:0000256" key="1">
    <source>
        <dbReference type="SAM" id="MobiDB-lite"/>
    </source>
</evidence>
<evidence type="ECO:0000313" key="2">
    <source>
        <dbReference type="EnsemblPlants" id="MELO3C033972.2.1"/>
    </source>
</evidence>
<dbReference type="AlphaFoldDB" id="A0A9I9EHW7"/>
<organism evidence="2">
    <name type="scientific">Cucumis melo</name>
    <name type="common">Muskmelon</name>
    <dbReference type="NCBI Taxonomy" id="3656"/>
    <lineage>
        <taxon>Eukaryota</taxon>
        <taxon>Viridiplantae</taxon>
        <taxon>Streptophyta</taxon>
        <taxon>Embryophyta</taxon>
        <taxon>Tracheophyta</taxon>
        <taxon>Spermatophyta</taxon>
        <taxon>Magnoliopsida</taxon>
        <taxon>eudicotyledons</taxon>
        <taxon>Gunneridae</taxon>
        <taxon>Pentapetalae</taxon>
        <taxon>rosids</taxon>
        <taxon>fabids</taxon>
        <taxon>Cucurbitales</taxon>
        <taxon>Cucurbitaceae</taxon>
        <taxon>Benincaseae</taxon>
        <taxon>Cucumis</taxon>
    </lineage>
</organism>